<evidence type="ECO:0000256" key="4">
    <source>
        <dbReference type="ARBA" id="ARBA00023212"/>
    </source>
</evidence>
<comment type="subcellular location">
    <subcellularLocation>
        <location evidence="1">Cytoplasm</location>
        <location evidence="1">Cytoskeleton</location>
        <location evidence="1">Cilium axoneme</location>
    </subcellularLocation>
</comment>
<keyword evidence="3" id="KW-0677">Repeat</keyword>
<evidence type="ECO:0000313" key="8">
    <source>
        <dbReference type="Proteomes" id="UP001162162"/>
    </source>
</evidence>
<dbReference type="InterPro" id="IPR040193">
    <property type="entry name" value="EFHC1/EFHC2/EFHB"/>
</dbReference>
<dbReference type="EMBL" id="JAPWTK010000006">
    <property type="protein sequence ID" value="KAJ8961103.1"/>
    <property type="molecule type" value="Genomic_DNA"/>
</dbReference>
<keyword evidence="8" id="KW-1185">Reference proteome</keyword>
<dbReference type="PROSITE" id="PS51336">
    <property type="entry name" value="DM10"/>
    <property type="match status" value="2"/>
</dbReference>
<dbReference type="Gene3D" id="2.30.29.170">
    <property type="match status" value="2"/>
</dbReference>
<dbReference type="GO" id="GO:0010975">
    <property type="term" value="P:regulation of neuron projection development"/>
    <property type="evidence" value="ECO:0007669"/>
    <property type="project" value="TreeGrafter"/>
</dbReference>
<evidence type="ECO:0000256" key="1">
    <source>
        <dbReference type="ARBA" id="ARBA00004430"/>
    </source>
</evidence>
<comment type="caution">
    <text evidence="7">The sequence shown here is derived from an EMBL/GenBank/DDBJ whole genome shotgun (WGS) entry which is preliminary data.</text>
</comment>
<keyword evidence="5" id="KW-0966">Cell projection</keyword>
<dbReference type="Pfam" id="PF06565">
    <property type="entry name" value="DM10_dom"/>
    <property type="match status" value="2"/>
</dbReference>
<evidence type="ECO:0000259" key="6">
    <source>
        <dbReference type="PROSITE" id="PS51336"/>
    </source>
</evidence>
<gene>
    <name evidence="7" type="ORF">NQ318_008779</name>
</gene>
<sequence>MSGAKERVMQIGRTKFNMNPKFDFIGKGNRALMERVKPNMLGPLSDKYPSLYPRGESIELPGWIAFDKRILCFDAFFQETLQEVRGSPFLIRNVKIYLFLEDGTIQVVEPKVPNSGISQGTLINRQKIRFPAPMDDNFYDVLDFNIGKEVELYGRVFKITNCDRFTRTFLNRCGIAVPDPISAPTDPYMEIRDAAKDGMQPKKPNRTVDTRGKFLENDKKILNFKAYWDDQKTPYGYIHHLEIRYYLADDTIEIKELQVEPGGEPGFLFQRRAKMPKIFKGLPYPGANANYTRLKRAGLLAG</sequence>
<feature type="domain" description="DM10" evidence="6">
    <location>
        <begin position="67"/>
        <end position="174"/>
    </location>
</feature>
<evidence type="ECO:0000256" key="5">
    <source>
        <dbReference type="ARBA" id="ARBA00023273"/>
    </source>
</evidence>
<name>A0AAV8ZCB7_9CUCU</name>
<dbReference type="GO" id="GO:0005930">
    <property type="term" value="C:axoneme"/>
    <property type="evidence" value="ECO:0007669"/>
    <property type="project" value="UniProtKB-SubCell"/>
</dbReference>
<dbReference type="GO" id="GO:0005874">
    <property type="term" value="C:microtubule"/>
    <property type="evidence" value="ECO:0007669"/>
    <property type="project" value="TreeGrafter"/>
</dbReference>
<dbReference type="SMART" id="SM00676">
    <property type="entry name" value="DM10"/>
    <property type="match status" value="2"/>
</dbReference>
<proteinExistence type="predicted"/>
<evidence type="ECO:0000256" key="3">
    <source>
        <dbReference type="ARBA" id="ARBA00022737"/>
    </source>
</evidence>
<keyword evidence="2" id="KW-0963">Cytoplasm</keyword>
<dbReference type="Proteomes" id="UP001162162">
    <property type="component" value="Unassembled WGS sequence"/>
</dbReference>
<feature type="domain" description="DM10" evidence="6">
    <location>
        <begin position="218"/>
        <end position="302"/>
    </location>
</feature>
<dbReference type="InterPro" id="IPR006602">
    <property type="entry name" value="DM10_dom"/>
</dbReference>
<dbReference type="FunFam" id="2.30.29.170:FF:000004">
    <property type="entry name" value="EF-hand domain containing 2"/>
    <property type="match status" value="1"/>
</dbReference>
<organism evidence="7 8">
    <name type="scientific">Aromia moschata</name>
    <dbReference type="NCBI Taxonomy" id="1265417"/>
    <lineage>
        <taxon>Eukaryota</taxon>
        <taxon>Metazoa</taxon>
        <taxon>Ecdysozoa</taxon>
        <taxon>Arthropoda</taxon>
        <taxon>Hexapoda</taxon>
        <taxon>Insecta</taxon>
        <taxon>Pterygota</taxon>
        <taxon>Neoptera</taxon>
        <taxon>Endopterygota</taxon>
        <taxon>Coleoptera</taxon>
        <taxon>Polyphaga</taxon>
        <taxon>Cucujiformia</taxon>
        <taxon>Chrysomeloidea</taxon>
        <taxon>Cerambycidae</taxon>
        <taxon>Cerambycinae</taxon>
        <taxon>Callichromatini</taxon>
        <taxon>Aromia</taxon>
    </lineage>
</organism>
<evidence type="ECO:0000313" key="7">
    <source>
        <dbReference type="EMBL" id="KAJ8961103.1"/>
    </source>
</evidence>
<accession>A0AAV8ZCB7</accession>
<dbReference type="AlphaFoldDB" id="A0AAV8ZCB7"/>
<reference evidence="7" key="1">
    <citation type="journal article" date="2023" name="Insect Mol. Biol.">
        <title>Genome sequencing provides insights into the evolution of gene families encoding plant cell wall-degrading enzymes in longhorned beetles.</title>
        <authorList>
            <person name="Shin N.R."/>
            <person name="Okamura Y."/>
            <person name="Kirsch R."/>
            <person name="Pauchet Y."/>
        </authorList>
    </citation>
    <scope>NUCLEOTIDE SEQUENCE</scope>
    <source>
        <strain evidence="7">AMC_N1</strain>
    </source>
</reference>
<protein>
    <recommendedName>
        <fullName evidence="6">DM10 domain-containing protein</fullName>
    </recommendedName>
</protein>
<dbReference type="PANTHER" id="PTHR12086:SF11">
    <property type="entry name" value="EF-HAND DOMAIN-CONTAINING FAMILY MEMBER C2"/>
    <property type="match status" value="1"/>
</dbReference>
<evidence type="ECO:0000256" key="2">
    <source>
        <dbReference type="ARBA" id="ARBA00022490"/>
    </source>
</evidence>
<dbReference type="PANTHER" id="PTHR12086">
    <property type="entry name" value="EF-HAND DOMAIN C-TERMINAL CONTAINING PROTEIN"/>
    <property type="match status" value="1"/>
</dbReference>
<keyword evidence="4" id="KW-0206">Cytoskeleton</keyword>